<evidence type="ECO:0000313" key="10">
    <source>
        <dbReference type="EMBL" id="MBP2375762.1"/>
    </source>
</evidence>
<keyword evidence="4" id="KW-0479">Metal-binding</keyword>
<dbReference type="PANTHER" id="PTHR13966:SF5">
    <property type="entry name" value="ENDONUCLEASE G, MITOCHONDRIAL"/>
    <property type="match status" value="1"/>
</dbReference>
<dbReference type="Gene3D" id="3.40.570.10">
    <property type="entry name" value="Extracellular Endonuclease, subunit A"/>
    <property type="match status" value="1"/>
</dbReference>
<evidence type="ECO:0008006" key="12">
    <source>
        <dbReference type="Google" id="ProtNLM"/>
    </source>
</evidence>
<evidence type="ECO:0000256" key="1">
    <source>
        <dbReference type="ARBA" id="ARBA00001946"/>
    </source>
</evidence>
<evidence type="ECO:0000256" key="6">
    <source>
        <dbReference type="ARBA" id="ARBA00022801"/>
    </source>
</evidence>
<keyword evidence="3" id="KW-0540">Nuclease</keyword>
<dbReference type="PANTHER" id="PTHR13966">
    <property type="entry name" value="ENDONUCLEASE RELATED"/>
    <property type="match status" value="1"/>
</dbReference>
<dbReference type="SMART" id="SM00477">
    <property type="entry name" value="NUC"/>
    <property type="match status" value="1"/>
</dbReference>
<keyword evidence="5" id="KW-0255">Endonuclease</keyword>
<evidence type="ECO:0000313" key="11">
    <source>
        <dbReference type="Proteomes" id="UP000766570"/>
    </source>
</evidence>
<evidence type="ECO:0000259" key="8">
    <source>
        <dbReference type="SMART" id="SM00477"/>
    </source>
</evidence>
<comment type="cofactor">
    <cofactor evidence="1">
        <name>Mg(2+)</name>
        <dbReference type="ChEBI" id="CHEBI:18420"/>
    </cofactor>
</comment>
<reference evidence="10 11" key="1">
    <citation type="submission" date="2021-03" db="EMBL/GenBank/DDBJ databases">
        <title>Sequencing the genomes of 1000 actinobacteria strains.</title>
        <authorList>
            <person name="Klenk H.-P."/>
        </authorList>
    </citation>
    <scope>NUCLEOTIDE SEQUENCE [LARGE SCALE GENOMIC DNA]</scope>
    <source>
        <strain evidence="10 11">DSM 15454</strain>
    </source>
</reference>
<evidence type="ECO:0000256" key="4">
    <source>
        <dbReference type="ARBA" id="ARBA00022723"/>
    </source>
</evidence>
<evidence type="ECO:0000259" key="9">
    <source>
        <dbReference type="SMART" id="SM00892"/>
    </source>
</evidence>
<comment type="similarity">
    <text evidence="2">Belongs to the DNA/RNA non-specific endonuclease family.</text>
</comment>
<dbReference type="InterPro" id="IPR001604">
    <property type="entry name" value="Endo_G_ENPP1-like_dom"/>
</dbReference>
<keyword evidence="6" id="KW-0378">Hydrolase</keyword>
<comment type="caution">
    <text evidence="10">The sequence shown here is derived from an EMBL/GenBank/DDBJ whole genome shotgun (WGS) entry which is preliminary data.</text>
</comment>
<evidence type="ECO:0000256" key="5">
    <source>
        <dbReference type="ARBA" id="ARBA00022759"/>
    </source>
</evidence>
<dbReference type="InterPro" id="IPR044925">
    <property type="entry name" value="His-Me_finger_sf"/>
</dbReference>
<dbReference type="Pfam" id="PF01223">
    <property type="entry name" value="Endonuclease_NS"/>
    <property type="match status" value="1"/>
</dbReference>
<dbReference type="SUPFAM" id="SSF54060">
    <property type="entry name" value="His-Me finger endonucleases"/>
    <property type="match status" value="1"/>
</dbReference>
<evidence type="ECO:0000256" key="7">
    <source>
        <dbReference type="ARBA" id="ARBA00022842"/>
    </source>
</evidence>
<sequence length="456" mass="49775">MNFTKDPRLPEAAQTGNELYAGNRLDRGHIARRAGRLWGQLPEANQANWDSFYYTNTTPQMDDFNQSSRDGPWGRLEVALHEDIAVDGLRVSVFGGSVVHEDDRIHRGAALPREYWKLVAFTDYGTPKARAFLPTQDLVQLRALPDLDEFRDFQATLAELEARTRNHFPGDLHTAGIPATRTPGDRMPPDTAADIHWQARPDHGRAGTGFQYAWAAGPGTQSEVGRSAALCGSPPTVSRTSRACRSTKPVNSCCAAPKITAHARICGELSNAVSPGMKPPRKSISPTTAVKAPTGSFMTAGATAKPCGVEVSLTRRSADASGNRGGHQANELDQDDVTGIGRTVDDIIDVRTRRPPRRRRQSKRARQSTNLLLEAAIWRFGRRRCGVDAGCRASCPGAGAETRTSHGKRVRLGEYVFAQRTATSGLVNHWSCYGASVQARSSHLPRQTARLRLPGR</sequence>
<feature type="domain" description="DNA/RNA non-specific endonuclease/pyrophosphatase/phosphodiesterase" evidence="9">
    <location>
        <begin position="1"/>
        <end position="175"/>
    </location>
</feature>
<dbReference type="EMBL" id="JAGIOE010000001">
    <property type="protein sequence ID" value="MBP2375762.1"/>
    <property type="molecule type" value="Genomic_DNA"/>
</dbReference>
<dbReference type="InterPro" id="IPR044929">
    <property type="entry name" value="DNA/RNA_non-sp_Endonuclease_sf"/>
</dbReference>
<gene>
    <name evidence="10" type="ORF">JOF46_003674</name>
</gene>
<dbReference type="Proteomes" id="UP000766570">
    <property type="component" value="Unassembled WGS sequence"/>
</dbReference>
<organism evidence="10 11">
    <name type="scientific">Paeniglutamicibacter psychrophenolicus</name>
    <dbReference type="NCBI Taxonomy" id="257454"/>
    <lineage>
        <taxon>Bacteria</taxon>
        <taxon>Bacillati</taxon>
        <taxon>Actinomycetota</taxon>
        <taxon>Actinomycetes</taxon>
        <taxon>Micrococcales</taxon>
        <taxon>Micrococcaceae</taxon>
        <taxon>Paeniglutamicibacter</taxon>
    </lineage>
</organism>
<keyword evidence="7" id="KW-0460">Magnesium</keyword>
<accession>A0ABS4WHR8</accession>
<dbReference type="SMART" id="SM00892">
    <property type="entry name" value="Endonuclease_NS"/>
    <property type="match status" value="1"/>
</dbReference>
<feature type="domain" description="ENPP1-3/EXOG-like endonuclease/phosphodiesterase" evidence="8">
    <location>
        <begin position="1"/>
        <end position="175"/>
    </location>
</feature>
<proteinExistence type="inferred from homology"/>
<evidence type="ECO:0000256" key="2">
    <source>
        <dbReference type="ARBA" id="ARBA00010052"/>
    </source>
</evidence>
<dbReference type="InterPro" id="IPR018524">
    <property type="entry name" value="DNA/RNA_endonuclease_AS"/>
</dbReference>
<keyword evidence="11" id="KW-1185">Reference proteome</keyword>
<dbReference type="InterPro" id="IPR020821">
    <property type="entry name" value="ENPP1-3/EXOG-like_nuc-like"/>
</dbReference>
<name>A0ABS4WHR8_9MICC</name>
<protein>
    <recommendedName>
        <fullName evidence="12">DNA/RNA non-specific endonuclease</fullName>
    </recommendedName>
</protein>
<dbReference type="PROSITE" id="PS01070">
    <property type="entry name" value="NUCLEASE_NON_SPEC"/>
    <property type="match status" value="1"/>
</dbReference>
<dbReference type="InterPro" id="IPR040255">
    <property type="entry name" value="Non-specific_endonuclease"/>
</dbReference>
<evidence type="ECO:0000256" key="3">
    <source>
        <dbReference type="ARBA" id="ARBA00022722"/>
    </source>
</evidence>